<gene>
    <name evidence="2" type="ORF">PVAP13_5NG422440</name>
</gene>
<name>A0A8T0RVS8_PANVG</name>
<evidence type="ECO:0000256" key="1">
    <source>
        <dbReference type="SAM" id="MobiDB-lite"/>
    </source>
</evidence>
<feature type="compositionally biased region" description="Pro residues" evidence="1">
    <location>
        <begin position="238"/>
        <end position="253"/>
    </location>
</feature>
<feature type="compositionally biased region" description="Low complexity" evidence="1">
    <location>
        <begin position="254"/>
        <end position="263"/>
    </location>
</feature>
<dbReference type="Proteomes" id="UP000823388">
    <property type="component" value="Chromosome 5N"/>
</dbReference>
<proteinExistence type="predicted"/>
<keyword evidence="3" id="KW-1185">Reference proteome</keyword>
<reference evidence="2" key="1">
    <citation type="submission" date="2020-05" db="EMBL/GenBank/DDBJ databases">
        <title>WGS assembly of Panicum virgatum.</title>
        <authorList>
            <person name="Lovell J.T."/>
            <person name="Jenkins J."/>
            <person name="Shu S."/>
            <person name="Juenger T.E."/>
            <person name="Schmutz J."/>
        </authorList>
    </citation>
    <scope>NUCLEOTIDE SEQUENCE</scope>
    <source>
        <strain evidence="2">AP13</strain>
    </source>
</reference>
<comment type="caution">
    <text evidence="2">The sequence shown here is derived from an EMBL/GenBank/DDBJ whole genome shotgun (WGS) entry which is preliminary data.</text>
</comment>
<feature type="compositionally biased region" description="Low complexity" evidence="1">
    <location>
        <begin position="1"/>
        <end position="15"/>
    </location>
</feature>
<feature type="region of interest" description="Disordered" evidence="1">
    <location>
        <begin position="47"/>
        <end position="120"/>
    </location>
</feature>
<accession>A0A8T0RVS8</accession>
<feature type="compositionally biased region" description="Low complexity" evidence="1">
    <location>
        <begin position="47"/>
        <end position="56"/>
    </location>
</feature>
<feature type="region of interest" description="Disordered" evidence="1">
    <location>
        <begin position="230"/>
        <end position="272"/>
    </location>
</feature>
<feature type="compositionally biased region" description="Basic and acidic residues" evidence="1">
    <location>
        <begin position="203"/>
        <end position="215"/>
    </location>
</feature>
<evidence type="ECO:0000313" key="3">
    <source>
        <dbReference type="Proteomes" id="UP000823388"/>
    </source>
</evidence>
<organism evidence="2 3">
    <name type="scientific">Panicum virgatum</name>
    <name type="common">Blackwell switchgrass</name>
    <dbReference type="NCBI Taxonomy" id="38727"/>
    <lineage>
        <taxon>Eukaryota</taxon>
        <taxon>Viridiplantae</taxon>
        <taxon>Streptophyta</taxon>
        <taxon>Embryophyta</taxon>
        <taxon>Tracheophyta</taxon>
        <taxon>Spermatophyta</taxon>
        <taxon>Magnoliopsida</taxon>
        <taxon>Liliopsida</taxon>
        <taxon>Poales</taxon>
        <taxon>Poaceae</taxon>
        <taxon>PACMAD clade</taxon>
        <taxon>Panicoideae</taxon>
        <taxon>Panicodae</taxon>
        <taxon>Paniceae</taxon>
        <taxon>Panicinae</taxon>
        <taxon>Panicum</taxon>
        <taxon>Panicum sect. Hiantes</taxon>
    </lineage>
</organism>
<evidence type="ECO:0000313" key="2">
    <source>
        <dbReference type="EMBL" id="KAG2590652.1"/>
    </source>
</evidence>
<sequence>MGATTNRAGARAGTNSEAGESLGRMDGGQTSISSFCLHGASIEAKLATPRYAPTRAAADRDPRARGRRALTSSPPPPRQSPVRVGTVQWQPAGTSCARRARSSSTRARVQHPRAPGTRFRVGPPALLPLCTGAVRACAAAREPPPLHARAGRAHWARVHDSAASRRSRRPAPAPPWLVHRIVRWSASRVGTRALAGRPPVSGRVDDRRSRRAGEGGRLVRDRWDCRATAGGFRIARPGGPPPGDMAGRPPPRSPSLTPTRPTPVKVLSVREC</sequence>
<protein>
    <submittedName>
        <fullName evidence="2">Uncharacterized protein</fullName>
    </submittedName>
</protein>
<dbReference type="EMBL" id="CM029046">
    <property type="protein sequence ID" value="KAG2590652.1"/>
    <property type="molecule type" value="Genomic_DNA"/>
</dbReference>
<feature type="region of interest" description="Disordered" evidence="1">
    <location>
        <begin position="195"/>
        <end position="215"/>
    </location>
</feature>
<dbReference type="AlphaFoldDB" id="A0A8T0RVS8"/>
<feature type="region of interest" description="Disordered" evidence="1">
    <location>
        <begin position="1"/>
        <end position="30"/>
    </location>
</feature>
<feature type="compositionally biased region" description="Low complexity" evidence="1">
    <location>
        <begin position="92"/>
        <end position="107"/>
    </location>
</feature>